<dbReference type="SMART" id="SM00252">
    <property type="entry name" value="SH2"/>
    <property type="match status" value="1"/>
</dbReference>
<feature type="region of interest" description="Disordered" evidence="3">
    <location>
        <begin position="573"/>
        <end position="592"/>
    </location>
</feature>
<dbReference type="SMART" id="SM00454">
    <property type="entry name" value="SAM"/>
    <property type="match status" value="1"/>
</dbReference>
<feature type="region of interest" description="Disordered" evidence="3">
    <location>
        <begin position="491"/>
        <end position="533"/>
    </location>
</feature>
<gene>
    <name evidence="7" type="ORF">CUNI_LOCUS5197</name>
</gene>
<dbReference type="GO" id="GO:0005085">
    <property type="term" value="F:guanyl-nucleotide exchange factor activity"/>
    <property type="evidence" value="ECO:0007669"/>
    <property type="project" value="UniProtKB-KW"/>
</dbReference>
<evidence type="ECO:0000259" key="4">
    <source>
        <dbReference type="PROSITE" id="PS50001"/>
    </source>
</evidence>
<dbReference type="SUPFAM" id="SSF55550">
    <property type="entry name" value="SH2 domain"/>
    <property type="match status" value="1"/>
</dbReference>
<dbReference type="SUPFAM" id="SSF48366">
    <property type="entry name" value="Ras GEF"/>
    <property type="match status" value="1"/>
</dbReference>
<name>A0A8S3YRF1_9EUPU</name>
<feature type="region of interest" description="Disordered" evidence="3">
    <location>
        <begin position="265"/>
        <end position="291"/>
    </location>
</feature>
<feature type="compositionally biased region" description="Basic and acidic residues" evidence="3">
    <location>
        <begin position="313"/>
        <end position="326"/>
    </location>
</feature>
<protein>
    <recommendedName>
        <fullName evidence="9">Breast cancer anti-estrogen resistance protein 3</fullName>
    </recommendedName>
</protein>
<evidence type="ECO:0000259" key="5">
    <source>
        <dbReference type="PROSITE" id="PS50009"/>
    </source>
</evidence>
<feature type="compositionally biased region" description="Polar residues" evidence="3">
    <location>
        <begin position="575"/>
        <end position="592"/>
    </location>
</feature>
<feature type="domain" description="SAM" evidence="6">
    <location>
        <begin position="20"/>
        <end position="77"/>
    </location>
</feature>
<keyword evidence="8" id="KW-1185">Reference proteome</keyword>
<evidence type="ECO:0008006" key="9">
    <source>
        <dbReference type="Google" id="ProtNLM"/>
    </source>
</evidence>
<dbReference type="Pfam" id="PF00017">
    <property type="entry name" value="SH2"/>
    <property type="match status" value="1"/>
</dbReference>
<dbReference type="AlphaFoldDB" id="A0A8S3YRF1"/>
<feature type="compositionally biased region" description="Polar residues" evidence="3">
    <location>
        <begin position="492"/>
        <end position="533"/>
    </location>
</feature>
<accession>A0A8S3YRF1</accession>
<dbReference type="InterPro" id="IPR013761">
    <property type="entry name" value="SAM/pointed_sf"/>
</dbReference>
<organism evidence="7 8">
    <name type="scientific">Candidula unifasciata</name>
    <dbReference type="NCBI Taxonomy" id="100452"/>
    <lineage>
        <taxon>Eukaryota</taxon>
        <taxon>Metazoa</taxon>
        <taxon>Spiralia</taxon>
        <taxon>Lophotrochozoa</taxon>
        <taxon>Mollusca</taxon>
        <taxon>Gastropoda</taxon>
        <taxon>Heterobranchia</taxon>
        <taxon>Euthyneura</taxon>
        <taxon>Panpulmonata</taxon>
        <taxon>Eupulmonata</taxon>
        <taxon>Stylommatophora</taxon>
        <taxon>Helicina</taxon>
        <taxon>Helicoidea</taxon>
        <taxon>Geomitridae</taxon>
        <taxon>Candidula</taxon>
    </lineage>
</organism>
<feature type="compositionally biased region" description="Polar residues" evidence="3">
    <location>
        <begin position="265"/>
        <end position="286"/>
    </location>
</feature>
<keyword evidence="2" id="KW-0727">SH2 domain</keyword>
<dbReference type="InterPro" id="IPR036964">
    <property type="entry name" value="RASGEF_cat_dom_sf"/>
</dbReference>
<dbReference type="PANTHER" id="PTHR14247">
    <property type="entry name" value="BREAST CANCER ANTI-ESTROGEN RESISTANCE PROTEIN 3 HOMOLOG-LIKE PROTEIN"/>
    <property type="match status" value="1"/>
</dbReference>
<dbReference type="InterPro" id="IPR036860">
    <property type="entry name" value="SH2_dom_sf"/>
</dbReference>
<sequence>QVLDSDYRRKKRMSGRHIPIGTWLDALHLTEYTHLFHQYGGVEDLLYTTESEIKELGIRNGGHRAKIISSLRILKDKYEKGRVSGSGDVSTQRTPTPSSPTTPVPDFVPPAVSPGQLQADLQNELAGDPSELRSCPWYHGNISRQRAEAIIVNNGDFLVRDCISKPGDFVLTCRWKGVPLNFMINSIVGDCKSGNVPTVSYQFEDDSFPTIQQLINYYRHFSKQVTVLSGAIINNPVSRSMPLSYYDTKYGALINFAAGTYATPNQIPKPSPHITSTESPSSSPQMNRHKNRWAGSQPVLNIAGASEHTNSARKRESRSSSLERCDSLPMINVTPPVGHPAAESPHYTDENKLPKPSIAHMRAGSVPTLVPDNLSNGREAPKYLTLGRRKLVTAGSESELSNRPPPKPSRIPSIKYKEKPTVVVRKFLYDDDRDYSDYTQVKEEPSWLHGSVESIPAFQEVTLRRSTPSPPTNHHQKGRRANLVHRERIFIPSQSSEQKTPNLNTQVSSGSTPNLNTQVSSSSTANLNTQVSSGPEDFIKDIENSRVPPVHPVYADDVASPPSNTYQIVARSRSFRSPGQQGNQDNENVTNKAYKTLPNRSSQVKSRDRIIHNAQLTPTQRNADYDYPKAHVTDDSDILGFHDMEYMTTRTITKPPKINQSIIAPATFRSSFLPKGHKVLDQTVLLNVKALILNKTPRSIALHLTKYDLFLMNVTEERDLGLGVLSGLELFTLPQGKQMRQDAIERWDSLRMFTIVTLLTSPTVNERARILNLWIQTCLELRTTAGNLYSFAAVMSALTSPQIIRLTDTWLILRQNYTSSAYVFDTKLRPGYVSLNDATSHLPLNNISVPYVTPVCQLLERDVESIFQEYYWEKGLDAIGSSIDVLLTHLDTARIIASQGNLYQVTGRAIMTTLTHDPELYQVLCPEFHLLVLWGEKGWMANRRERLDKMEQILSLLSQKYQPPDDDGTAV</sequence>
<evidence type="ECO:0000256" key="1">
    <source>
        <dbReference type="PROSITE-ProRule" id="PRU00168"/>
    </source>
</evidence>
<dbReference type="InterPro" id="IPR000980">
    <property type="entry name" value="SH2"/>
</dbReference>
<feature type="region of interest" description="Disordered" evidence="3">
    <location>
        <begin position="81"/>
        <end position="105"/>
    </location>
</feature>
<feature type="domain" description="Ras-GEF" evidence="5">
    <location>
        <begin position="696"/>
        <end position="964"/>
    </location>
</feature>
<dbReference type="SUPFAM" id="SSF47769">
    <property type="entry name" value="SAM/Pointed domain"/>
    <property type="match status" value="1"/>
</dbReference>
<dbReference type="OrthoDB" id="2412973at2759"/>
<dbReference type="InterPro" id="IPR001660">
    <property type="entry name" value="SAM"/>
</dbReference>
<dbReference type="PRINTS" id="PR00401">
    <property type="entry name" value="SH2DOMAIN"/>
</dbReference>
<dbReference type="EMBL" id="CAJHNH020000746">
    <property type="protein sequence ID" value="CAG5119639.1"/>
    <property type="molecule type" value="Genomic_DNA"/>
</dbReference>
<dbReference type="GO" id="GO:0007264">
    <property type="term" value="P:small GTPase-mediated signal transduction"/>
    <property type="evidence" value="ECO:0007669"/>
    <property type="project" value="InterPro"/>
</dbReference>
<dbReference type="Gene3D" id="3.30.505.10">
    <property type="entry name" value="SH2 domain"/>
    <property type="match status" value="1"/>
</dbReference>
<dbReference type="FunFam" id="3.30.505.10:FF:000013">
    <property type="entry name" value="SH2 domain-containing protein 3C isoform X1"/>
    <property type="match status" value="1"/>
</dbReference>
<comment type="caution">
    <text evidence="7">The sequence shown here is derived from an EMBL/GenBank/DDBJ whole genome shotgun (WGS) entry which is preliminary data.</text>
</comment>
<proteinExistence type="predicted"/>
<keyword evidence="1" id="KW-0344">Guanine-nucleotide releasing factor</keyword>
<dbReference type="PROSITE" id="PS50001">
    <property type="entry name" value="SH2"/>
    <property type="match status" value="1"/>
</dbReference>
<feature type="non-terminal residue" evidence="7">
    <location>
        <position position="971"/>
    </location>
</feature>
<feature type="region of interest" description="Disordered" evidence="3">
    <location>
        <begin position="366"/>
        <end position="415"/>
    </location>
</feature>
<dbReference type="SMART" id="SM00147">
    <property type="entry name" value="RasGEF"/>
    <property type="match status" value="1"/>
</dbReference>
<dbReference type="Gene3D" id="1.10.150.50">
    <property type="entry name" value="Transcription Factor, Ets-1"/>
    <property type="match status" value="1"/>
</dbReference>
<dbReference type="PROSITE" id="PS50105">
    <property type="entry name" value="SAM_DOMAIN"/>
    <property type="match status" value="1"/>
</dbReference>
<dbReference type="Proteomes" id="UP000678393">
    <property type="component" value="Unassembled WGS sequence"/>
</dbReference>
<evidence type="ECO:0000256" key="2">
    <source>
        <dbReference type="PROSITE-ProRule" id="PRU00191"/>
    </source>
</evidence>
<evidence type="ECO:0000313" key="8">
    <source>
        <dbReference type="Proteomes" id="UP000678393"/>
    </source>
</evidence>
<dbReference type="PROSITE" id="PS50009">
    <property type="entry name" value="RASGEF_CAT"/>
    <property type="match status" value="1"/>
</dbReference>
<dbReference type="Gene3D" id="1.10.840.10">
    <property type="entry name" value="Ras guanine-nucleotide exchange factors catalytic domain"/>
    <property type="match status" value="1"/>
</dbReference>
<dbReference type="InterPro" id="IPR001895">
    <property type="entry name" value="RASGEF_cat_dom"/>
</dbReference>
<dbReference type="PANTHER" id="PTHR14247:SF8">
    <property type="entry name" value="RAS-GEF DOMAIN-CONTAINING PROTEIN"/>
    <property type="match status" value="1"/>
</dbReference>
<evidence type="ECO:0000313" key="7">
    <source>
        <dbReference type="EMBL" id="CAG5119639.1"/>
    </source>
</evidence>
<reference evidence="7" key="1">
    <citation type="submission" date="2021-04" db="EMBL/GenBank/DDBJ databases">
        <authorList>
            <consortium name="Molecular Ecology Group"/>
        </authorList>
    </citation>
    <scope>NUCLEOTIDE SEQUENCE</scope>
</reference>
<feature type="domain" description="SH2" evidence="4">
    <location>
        <begin position="137"/>
        <end position="237"/>
    </location>
</feature>
<feature type="region of interest" description="Disordered" evidence="3">
    <location>
        <begin position="304"/>
        <end position="354"/>
    </location>
</feature>
<dbReference type="Pfam" id="PF00536">
    <property type="entry name" value="SAM_1"/>
    <property type="match status" value="1"/>
</dbReference>
<dbReference type="Pfam" id="PF00617">
    <property type="entry name" value="RasGEF"/>
    <property type="match status" value="1"/>
</dbReference>
<dbReference type="InterPro" id="IPR023578">
    <property type="entry name" value="Ras_GEF_dom_sf"/>
</dbReference>
<evidence type="ECO:0000256" key="3">
    <source>
        <dbReference type="SAM" id="MobiDB-lite"/>
    </source>
</evidence>
<evidence type="ECO:0000259" key="6">
    <source>
        <dbReference type="PROSITE" id="PS50105"/>
    </source>
</evidence>
<dbReference type="InterPro" id="IPR051853">
    <property type="entry name" value="SH2-Ras-GEF_adapter"/>
</dbReference>